<dbReference type="InterPro" id="IPR026859">
    <property type="entry name" value="Myosin-bd"/>
</dbReference>
<dbReference type="Proteomes" id="UP000242875">
    <property type="component" value="Unassembled WGS sequence"/>
</dbReference>
<keyword evidence="11" id="KW-0472">Membrane</keyword>
<dbReference type="PANTHER" id="PTHR15989:SF5">
    <property type="entry name" value="VEZATIN"/>
    <property type="match status" value="1"/>
</dbReference>
<dbReference type="AlphaFoldDB" id="A0A261Y6Q1"/>
<sequence length="643" mass="72264">MADVVVYEDTPLGDYLKDIDAEENLQRASDNSSNTGGSIQKLQDIVFNNPVVAVIKRTGGAIKTIFTSSLPIPEERKFEEKFKYIIVTSSLLNDTPTSHHQSHQTFRSFGSLSLQRDEQDSSKEKAGQDPSYDVIPLGPTLTLATFAIAVASQRFFSIVGINRESPRLLSWPSFGFPTLIAFYGLWSHWRRRHLQYIHVQTLKLLSQFIRQCQQLDTRLMHSLHLIAEVELVSRGYRISTPLPPASRIERSAGGGRTCTQLRLQVSGIVHDTENVFEEALGRMSANVNVENLEKLYDMYAIRSLSPESASGRFSPVDGMFFSAGTSLDGVESSDPFALESLKRAMLRLHLKRRKYLLHLLALRVMVEGHNSIRYTFSRTWTTVYRELQRCSDGIGVCLERCQALASNGVDYRGSPNLDHTKKDDPSDRRQILSPFSRQLRELDHTIRSAQAKLFLCADDVQSWSDVTQLDKPLTRLLSDRFKDVANDIEQLAKNWDIGRIKLEEALQQLEQDTLAPAKEMAKAPAERDGVFPSPPPSPAITALPPTHALTTDEDDTVPQGTPQVFEGTTSVTEARDNHENKLTRAERIQLAKVKREKEAAERSTRVESEKMVDELKDVLGRRLVSSSPNHPTMHVNGNEEGDV</sequence>
<dbReference type="GO" id="GO:0005634">
    <property type="term" value="C:nucleus"/>
    <property type="evidence" value="ECO:0007669"/>
    <property type="project" value="UniProtKB-SubCell"/>
</dbReference>
<dbReference type="GO" id="GO:0017022">
    <property type="term" value="F:myosin binding"/>
    <property type="evidence" value="ECO:0007669"/>
    <property type="project" value="InterPro"/>
</dbReference>
<evidence type="ECO:0000256" key="10">
    <source>
        <dbReference type="ARBA" id="ARBA00023054"/>
    </source>
</evidence>
<keyword evidence="7" id="KW-0812">Transmembrane</keyword>
<proteinExistence type="inferred from homology"/>
<evidence type="ECO:0000256" key="8">
    <source>
        <dbReference type="ARBA" id="ARBA00022949"/>
    </source>
</evidence>
<keyword evidence="12" id="KW-0539">Nucleus</keyword>
<evidence type="ECO:0000256" key="2">
    <source>
        <dbReference type="ARBA" id="ARBA00004536"/>
    </source>
</evidence>
<keyword evidence="9" id="KW-1133">Transmembrane helix</keyword>
<evidence type="ECO:0000313" key="16">
    <source>
        <dbReference type="Proteomes" id="UP000242875"/>
    </source>
</evidence>
<dbReference type="InterPro" id="IPR026858">
    <property type="entry name" value="Vezatin"/>
</dbReference>
<evidence type="ECO:0000256" key="7">
    <source>
        <dbReference type="ARBA" id="ARBA00022692"/>
    </source>
</evidence>
<keyword evidence="6" id="KW-1003">Cell membrane</keyword>
<dbReference type="GO" id="GO:0098609">
    <property type="term" value="P:cell-cell adhesion"/>
    <property type="evidence" value="ECO:0007669"/>
    <property type="project" value="InterPro"/>
</dbReference>
<evidence type="ECO:0000256" key="9">
    <source>
        <dbReference type="ARBA" id="ARBA00022989"/>
    </source>
</evidence>
<keyword evidence="10" id="KW-0175">Coiled coil</keyword>
<evidence type="ECO:0000256" key="11">
    <source>
        <dbReference type="ARBA" id="ARBA00023136"/>
    </source>
</evidence>
<feature type="compositionally biased region" description="Basic and acidic residues" evidence="13">
    <location>
        <begin position="115"/>
        <end position="127"/>
    </location>
</feature>
<evidence type="ECO:0000256" key="1">
    <source>
        <dbReference type="ARBA" id="ARBA00004123"/>
    </source>
</evidence>
<evidence type="ECO:0000256" key="3">
    <source>
        <dbReference type="ARBA" id="ARBA00004651"/>
    </source>
</evidence>
<dbReference type="PANTHER" id="PTHR15989">
    <property type="entry name" value="VEZATIN"/>
    <property type="match status" value="1"/>
</dbReference>
<name>A0A261Y6Q1_9FUNG</name>
<feature type="region of interest" description="Disordered" evidence="13">
    <location>
        <begin position="620"/>
        <end position="643"/>
    </location>
</feature>
<keyword evidence="8" id="KW-0965">Cell junction</keyword>
<comment type="caution">
    <text evidence="15">The sequence shown here is derived from an EMBL/GenBank/DDBJ whole genome shotgun (WGS) entry which is preliminary data.</text>
</comment>
<evidence type="ECO:0000259" key="14">
    <source>
        <dbReference type="Pfam" id="PF12632"/>
    </source>
</evidence>
<reference evidence="15 16" key="1">
    <citation type="journal article" date="2017" name="Mycologia">
        <title>Bifiguratus adelaidae, gen. et sp. nov., a new member of Mucoromycotina in endophytic and soil-dwelling habitats.</title>
        <authorList>
            <person name="Torres-Cruz T.J."/>
            <person name="Billingsley Tobias T.L."/>
            <person name="Almatruk M."/>
            <person name="Hesse C."/>
            <person name="Kuske C.R."/>
            <person name="Desiro A."/>
            <person name="Benucci G.M."/>
            <person name="Bonito G."/>
            <person name="Stajich J.E."/>
            <person name="Dunlap C."/>
            <person name="Arnold A.E."/>
            <person name="Porras-Alfaro A."/>
        </authorList>
    </citation>
    <scope>NUCLEOTIDE SEQUENCE [LARGE SCALE GENOMIC DNA]</scope>
    <source>
        <strain evidence="15 16">AZ0501</strain>
    </source>
</reference>
<evidence type="ECO:0000256" key="13">
    <source>
        <dbReference type="SAM" id="MobiDB-lite"/>
    </source>
</evidence>
<organism evidence="15 16">
    <name type="scientific">Bifiguratus adelaidae</name>
    <dbReference type="NCBI Taxonomy" id="1938954"/>
    <lineage>
        <taxon>Eukaryota</taxon>
        <taxon>Fungi</taxon>
        <taxon>Fungi incertae sedis</taxon>
        <taxon>Mucoromycota</taxon>
        <taxon>Mucoromycotina</taxon>
        <taxon>Endogonomycetes</taxon>
        <taxon>Endogonales</taxon>
        <taxon>Endogonales incertae sedis</taxon>
        <taxon>Bifiguratus</taxon>
    </lineage>
</organism>
<keyword evidence="16" id="KW-1185">Reference proteome</keyword>
<protein>
    <recommendedName>
        <fullName evidence="5">Vezatin</fullName>
    </recommendedName>
</protein>
<feature type="domain" description="Myosin-binding" evidence="14">
    <location>
        <begin position="178"/>
        <end position="453"/>
    </location>
</feature>
<feature type="region of interest" description="Disordered" evidence="13">
    <location>
        <begin position="523"/>
        <end position="565"/>
    </location>
</feature>
<evidence type="ECO:0000256" key="4">
    <source>
        <dbReference type="ARBA" id="ARBA00007245"/>
    </source>
</evidence>
<evidence type="ECO:0000256" key="12">
    <source>
        <dbReference type="ARBA" id="ARBA00023242"/>
    </source>
</evidence>
<feature type="region of interest" description="Disordered" evidence="13">
    <location>
        <begin position="110"/>
        <end position="131"/>
    </location>
</feature>
<dbReference type="EMBL" id="MVBO01000005">
    <property type="protein sequence ID" value="OZJ06273.1"/>
    <property type="molecule type" value="Genomic_DNA"/>
</dbReference>
<evidence type="ECO:0000256" key="6">
    <source>
        <dbReference type="ARBA" id="ARBA00022475"/>
    </source>
</evidence>
<comment type="subcellular location">
    <subcellularLocation>
        <location evidence="2">Cell junction</location>
        <location evidence="2">Adherens junction</location>
    </subcellularLocation>
    <subcellularLocation>
        <location evidence="3">Cell membrane</location>
        <topology evidence="3">Multi-pass membrane protein</topology>
    </subcellularLocation>
    <subcellularLocation>
        <location evidence="1">Nucleus</location>
    </subcellularLocation>
</comment>
<evidence type="ECO:0000256" key="5">
    <source>
        <dbReference type="ARBA" id="ARBA00018125"/>
    </source>
</evidence>
<dbReference type="GO" id="GO:0005886">
    <property type="term" value="C:plasma membrane"/>
    <property type="evidence" value="ECO:0007669"/>
    <property type="project" value="UniProtKB-SubCell"/>
</dbReference>
<evidence type="ECO:0000313" key="15">
    <source>
        <dbReference type="EMBL" id="OZJ06273.1"/>
    </source>
</evidence>
<dbReference type="Pfam" id="PF12632">
    <property type="entry name" value="Vezatin"/>
    <property type="match status" value="1"/>
</dbReference>
<gene>
    <name evidence="15" type="ORF">BZG36_00773</name>
</gene>
<comment type="similarity">
    <text evidence="4">Belongs to the vezatin family.</text>
</comment>
<dbReference type="OrthoDB" id="21151at2759"/>
<accession>A0A261Y6Q1</accession>